<dbReference type="EMBL" id="FOXC01000038">
    <property type="protein sequence ID" value="SFP65006.1"/>
    <property type="molecule type" value="Genomic_DNA"/>
</dbReference>
<dbReference type="Pfam" id="PF00370">
    <property type="entry name" value="FGGY_N"/>
    <property type="match status" value="1"/>
</dbReference>
<dbReference type="InterPro" id="IPR000577">
    <property type="entry name" value="Carb_kinase_FGGY"/>
</dbReference>
<dbReference type="InterPro" id="IPR018485">
    <property type="entry name" value="FGGY_C"/>
</dbReference>
<keyword evidence="3 7" id="KW-0418">Kinase</keyword>
<evidence type="ECO:0000313" key="9">
    <source>
        <dbReference type="Proteomes" id="UP000321547"/>
    </source>
</evidence>
<reference evidence="7 8" key="1">
    <citation type="submission" date="2016-10" db="EMBL/GenBank/DDBJ databases">
        <authorList>
            <person name="de Groot N.N."/>
        </authorList>
    </citation>
    <scope>NUCLEOTIDE SEQUENCE [LARGE SCALE GENOMIC DNA]</scope>
    <source>
        <strain evidence="7 8">DSM 17073</strain>
    </source>
</reference>
<evidence type="ECO:0000256" key="2">
    <source>
        <dbReference type="ARBA" id="ARBA00022679"/>
    </source>
</evidence>
<dbReference type="GO" id="GO:0016301">
    <property type="term" value="F:kinase activity"/>
    <property type="evidence" value="ECO:0007669"/>
    <property type="project" value="UniProtKB-KW"/>
</dbReference>
<gene>
    <name evidence="6" type="ORF">HHA03_19920</name>
    <name evidence="7" type="ORF">SAMN05421839_13815</name>
</gene>
<evidence type="ECO:0000313" key="6">
    <source>
        <dbReference type="EMBL" id="GEM02460.1"/>
    </source>
</evidence>
<dbReference type="OrthoDB" id="9805576at2"/>
<protein>
    <submittedName>
        <fullName evidence="6">Gluconate kinase</fullName>
    </submittedName>
    <submittedName>
        <fullName evidence="7">Gluconokinase</fullName>
    </submittedName>
</protein>
<dbReference type="Pfam" id="PF02782">
    <property type="entry name" value="FGGY_C"/>
    <property type="match status" value="1"/>
</dbReference>
<dbReference type="Proteomes" id="UP000321547">
    <property type="component" value="Unassembled WGS sequence"/>
</dbReference>
<evidence type="ECO:0000313" key="8">
    <source>
        <dbReference type="Proteomes" id="UP000242243"/>
    </source>
</evidence>
<organism evidence="7 8">
    <name type="scientific">Halolactibacillus halophilus</name>
    <dbReference type="NCBI Taxonomy" id="306540"/>
    <lineage>
        <taxon>Bacteria</taxon>
        <taxon>Bacillati</taxon>
        <taxon>Bacillota</taxon>
        <taxon>Bacilli</taxon>
        <taxon>Bacillales</taxon>
        <taxon>Bacillaceae</taxon>
        <taxon>Halolactibacillus</taxon>
    </lineage>
</organism>
<dbReference type="PANTHER" id="PTHR43095:SF2">
    <property type="entry name" value="GLUCONOKINASE"/>
    <property type="match status" value="1"/>
</dbReference>
<evidence type="ECO:0000259" key="5">
    <source>
        <dbReference type="Pfam" id="PF02782"/>
    </source>
</evidence>
<evidence type="ECO:0000313" key="7">
    <source>
        <dbReference type="EMBL" id="SFP65006.1"/>
    </source>
</evidence>
<dbReference type="Proteomes" id="UP000242243">
    <property type="component" value="Unassembled WGS sequence"/>
</dbReference>
<keyword evidence="9" id="KW-1185">Reference proteome</keyword>
<evidence type="ECO:0000256" key="3">
    <source>
        <dbReference type="ARBA" id="ARBA00022777"/>
    </source>
</evidence>
<accession>A0A1I5S401</accession>
<feature type="domain" description="Carbohydrate kinase FGGY C-terminal" evidence="5">
    <location>
        <begin position="250"/>
        <end position="429"/>
    </location>
</feature>
<dbReference type="AlphaFoldDB" id="A0A1I5S401"/>
<dbReference type="InterPro" id="IPR018484">
    <property type="entry name" value="FGGY_N"/>
</dbReference>
<dbReference type="SUPFAM" id="SSF53067">
    <property type="entry name" value="Actin-like ATPase domain"/>
    <property type="match status" value="2"/>
</dbReference>
<keyword evidence="2" id="KW-0808">Transferase</keyword>
<dbReference type="GO" id="GO:0005975">
    <property type="term" value="P:carbohydrate metabolic process"/>
    <property type="evidence" value="ECO:0007669"/>
    <property type="project" value="InterPro"/>
</dbReference>
<dbReference type="PIRSF" id="PIRSF000538">
    <property type="entry name" value="GlpK"/>
    <property type="match status" value="1"/>
</dbReference>
<dbReference type="CDD" id="cd07770">
    <property type="entry name" value="ASKHA_NBD_FGGY_GntK"/>
    <property type="match status" value="1"/>
</dbReference>
<reference evidence="6 9" key="2">
    <citation type="submission" date="2019-07" db="EMBL/GenBank/DDBJ databases">
        <title>Whole genome shotgun sequence of Halolactibacillus halophilus NBRC 100868.</title>
        <authorList>
            <person name="Hosoyama A."/>
            <person name="Uohara A."/>
            <person name="Ohji S."/>
            <person name="Ichikawa N."/>
        </authorList>
    </citation>
    <scope>NUCLEOTIDE SEQUENCE [LARGE SCALE GENOMIC DNA]</scope>
    <source>
        <strain evidence="6 9">NBRC 100868</strain>
    </source>
</reference>
<evidence type="ECO:0000256" key="1">
    <source>
        <dbReference type="ARBA" id="ARBA00009156"/>
    </source>
</evidence>
<sequence>MPVTIDVGTTAVKVLQFDVAQQIIKQEKKEYETVYGDGGRAEQDPDVIVEAVFHCLKKLNLTNKETLILSGAMHSLMAVNQVFHKQTNVMIWADRRADEVIKTFKQTPQAMLFYKRTKTPIHPMSPFAKLLWLKETSSGQTLDQSLGDVMWIDLKTYLWYRLTNFCELDYSLASATGLFNSETLTYDQEILNFVGITKEQLPTLVPVTHTRHVTTAVKQRLGFDHQVMIGSSDGVLANISEGLHTNDVHVTIGTSGAIRMTVNKPYTDTDGRLFCYYLNDHHWVIGGAVNNGGNVLNWLDDLLFDGMGHIYSYIDRLDFSSFDPALIFIPHLNGERAPFWDTGRTGSFHGLKMSHNKAAIVKAVIYGVLFNLRHVFDTLQHVTGKIEAVYLSGGFFKVPQLKTLVSQVLNVSVIESTTLEQTSMGALRLLGEKKRNDKLKYQTITQPPSEALKFYYNSYRNCLRMVSSSQLTNNLSKH</sequence>
<dbReference type="PANTHER" id="PTHR43095">
    <property type="entry name" value="SUGAR KINASE"/>
    <property type="match status" value="1"/>
</dbReference>
<dbReference type="InterPro" id="IPR050406">
    <property type="entry name" value="FGGY_Carb_Kinase"/>
</dbReference>
<dbReference type="EMBL" id="BJWI01000038">
    <property type="protein sequence ID" value="GEM02460.1"/>
    <property type="molecule type" value="Genomic_DNA"/>
</dbReference>
<feature type="domain" description="Carbohydrate kinase FGGY N-terminal" evidence="4">
    <location>
        <begin position="3"/>
        <end position="239"/>
    </location>
</feature>
<name>A0A1I5S401_9BACI</name>
<comment type="similarity">
    <text evidence="1">Belongs to the FGGY kinase family.</text>
</comment>
<dbReference type="RefSeq" id="WP_159430175.1">
    <property type="nucleotide sequence ID" value="NZ_BJWI01000038.1"/>
</dbReference>
<proteinExistence type="inferred from homology"/>
<evidence type="ECO:0000259" key="4">
    <source>
        <dbReference type="Pfam" id="PF00370"/>
    </source>
</evidence>
<dbReference type="Gene3D" id="3.30.420.40">
    <property type="match status" value="2"/>
</dbReference>
<dbReference type="InterPro" id="IPR043129">
    <property type="entry name" value="ATPase_NBD"/>
</dbReference>
<dbReference type="STRING" id="306540.SAMN05421839_13815"/>